<dbReference type="GO" id="GO:0005634">
    <property type="term" value="C:nucleus"/>
    <property type="evidence" value="ECO:0007669"/>
    <property type="project" value="TreeGrafter"/>
</dbReference>
<organism evidence="3 4">
    <name type="scientific">Gossypium australe</name>
    <dbReference type="NCBI Taxonomy" id="47621"/>
    <lineage>
        <taxon>Eukaryota</taxon>
        <taxon>Viridiplantae</taxon>
        <taxon>Streptophyta</taxon>
        <taxon>Embryophyta</taxon>
        <taxon>Tracheophyta</taxon>
        <taxon>Spermatophyta</taxon>
        <taxon>Magnoliopsida</taxon>
        <taxon>eudicotyledons</taxon>
        <taxon>Gunneridae</taxon>
        <taxon>Pentapetalae</taxon>
        <taxon>rosids</taxon>
        <taxon>malvids</taxon>
        <taxon>Malvales</taxon>
        <taxon>Malvaceae</taxon>
        <taxon>Malvoideae</taxon>
        <taxon>Gossypium</taxon>
    </lineage>
</organism>
<evidence type="ECO:0000313" key="3">
    <source>
        <dbReference type="EMBL" id="KAA3457244.1"/>
    </source>
</evidence>
<feature type="domain" description="K Homology" evidence="2">
    <location>
        <begin position="136"/>
        <end position="204"/>
    </location>
</feature>
<dbReference type="Gene3D" id="3.30.1370.10">
    <property type="entry name" value="K Homology domain, type 1"/>
    <property type="match status" value="1"/>
</dbReference>
<accession>A0A5B6ULB3</accession>
<dbReference type="SUPFAM" id="SSF54791">
    <property type="entry name" value="Eukaryotic type KH-domain (KH-domain type I)"/>
    <property type="match status" value="1"/>
</dbReference>
<sequence>MLACKSLFRVDRLLKLTNTYVKSKPDNYFQSQEKGLYSNKKLSLDLRIGGVKDKPSTMDKKKRRIGTPVWKPVCTQASSLEEPVVKDVGVESEIGSQMQEVNESTIELMDATVSPKALEDDIEDEASKENPVLSAAKHSLSVEVGASVIRFGRGKDGSTKEKIEKETGVQIILPSSKQEDAIIIEGTSAVSVAKASKEIQHIINEAVKTPSLDYSHFVSLPLAIHPELVAKLVNFQNSILGISDANAGENLEGNSNGDGSEGDAQDEQLDKGSAVAVELKVANDRESVKVDVRGIPLVSYAPKEPKDSKSSSLSGKRTIWFFDTSLSSKISI</sequence>
<dbReference type="InterPro" id="IPR004088">
    <property type="entry name" value="KH_dom_type_1"/>
</dbReference>
<dbReference type="InterPro" id="IPR004087">
    <property type="entry name" value="KH_dom"/>
</dbReference>
<dbReference type="InterPro" id="IPR009210">
    <property type="entry name" value="ASCC1"/>
</dbReference>
<reference evidence="4" key="1">
    <citation type="journal article" date="2019" name="Plant Biotechnol. J.">
        <title>Genome sequencing of the Australian wild diploid species Gossypium australe highlights disease resistance and delayed gland morphogenesis.</title>
        <authorList>
            <person name="Cai Y."/>
            <person name="Cai X."/>
            <person name="Wang Q."/>
            <person name="Wang P."/>
            <person name="Zhang Y."/>
            <person name="Cai C."/>
            <person name="Xu Y."/>
            <person name="Wang K."/>
            <person name="Zhou Z."/>
            <person name="Wang C."/>
            <person name="Geng S."/>
            <person name="Li B."/>
            <person name="Dong Q."/>
            <person name="Hou Y."/>
            <person name="Wang H."/>
            <person name="Ai P."/>
            <person name="Liu Z."/>
            <person name="Yi F."/>
            <person name="Sun M."/>
            <person name="An G."/>
            <person name="Cheng J."/>
            <person name="Zhang Y."/>
            <person name="Shi Q."/>
            <person name="Xie Y."/>
            <person name="Shi X."/>
            <person name="Chang Y."/>
            <person name="Huang F."/>
            <person name="Chen Y."/>
            <person name="Hong S."/>
            <person name="Mi L."/>
            <person name="Sun Q."/>
            <person name="Zhang L."/>
            <person name="Zhou B."/>
            <person name="Peng R."/>
            <person name="Zhang X."/>
            <person name="Liu F."/>
        </authorList>
    </citation>
    <scope>NUCLEOTIDE SEQUENCE [LARGE SCALE GENOMIC DNA]</scope>
    <source>
        <strain evidence="4">cv. PA1801</strain>
    </source>
</reference>
<dbReference type="GO" id="GO:0006307">
    <property type="term" value="P:DNA alkylation repair"/>
    <property type="evidence" value="ECO:0007669"/>
    <property type="project" value="InterPro"/>
</dbReference>
<dbReference type="InterPro" id="IPR036612">
    <property type="entry name" value="KH_dom_type_1_sf"/>
</dbReference>
<dbReference type="PANTHER" id="PTHR13360:SF1">
    <property type="entry name" value="ACTIVATING SIGNAL COINTEGRATOR 1 COMPLEX SUBUNIT 1"/>
    <property type="match status" value="1"/>
</dbReference>
<dbReference type="GO" id="GO:0006355">
    <property type="term" value="P:regulation of DNA-templated transcription"/>
    <property type="evidence" value="ECO:0007669"/>
    <property type="project" value="TreeGrafter"/>
</dbReference>
<dbReference type="Proteomes" id="UP000325315">
    <property type="component" value="Unassembled WGS sequence"/>
</dbReference>
<dbReference type="PROSITE" id="PS50084">
    <property type="entry name" value="KH_TYPE_1"/>
    <property type="match status" value="1"/>
</dbReference>
<evidence type="ECO:0000313" key="4">
    <source>
        <dbReference type="Proteomes" id="UP000325315"/>
    </source>
</evidence>
<gene>
    <name evidence="3" type="ORF">EPI10_003946</name>
</gene>
<dbReference type="PANTHER" id="PTHR13360">
    <property type="entry name" value="ACTIVATING SIGNAL COINTEGRATOR 1 COMPLEX SUBUNIT 1"/>
    <property type="match status" value="1"/>
</dbReference>
<dbReference type="GO" id="GO:0003723">
    <property type="term" value="F:RNA binding"/>
    <property type="evidence" value="ECO:0007669"/>
    <property type="project" value="UniProtKB-UniRule"/>
</dbReference>
<dbReference type="SMART" id="SM00322">
    <property type="entry name" value="KH"/>
    <property type="match status" value="1"/>
</dbReference>
<dbReference type="OrthoDB" id="277832at2759"/>
<name>A0A5B6ULB3_9ROSI</name>
<protein>
    <submittedName>
        <fullName evidence="3">Activating signal cointegrator 1 complex subunit 1</fullName>
    </submittedName>
</protein>
<keyword evidence="1" id="KW-0694">RNA-binding</keyword>
<keyword evidence="4" id="KW-1185">Reference proteome</keyword>
<dbReference type="Pfam" id="PF00013">
    <property type="entry name" value="KH_1"/>
    <property type="match status" value="1"/>
</dbReference>
<proteinExistence type="predicted"/>
<dbReference type="EMBL" id="SMMG02000011">
    <property type="protein sequence ID" value="KAA3457244.1"/>
    <property type="molecule type" value="Genomic_DNA"/>
</dbReference>
<comment type="caution">
    <text evidence="3">The sequence shown here is derived from an EMBL/GenBank/DDBJ whole genome shotgun (WGS) entry which is preliminary data.</text>
</comment>
<evidence type="ECO:0000259" key="2">
    <source>
        <dbReference type="SMART" id="SM00322"/>
    </source>
</evidence>
<evidence type="ECO:0000256" key="1">
    <source>
        <dbReference type="PROSITE-ProRule" id="PRU00117"/>
    </source>
</evidence>
<dbReference type="AlphaFoldDB" id="A0A5B6ULB3"/>